<dbReference type="EMBL" id="SGPK01000019">
    <property type="protein sequence ID" value="THH11156.1"/>
    <property type="molecule type" value="Genomic_DNA"/>
</dbReference>
<reference evidence="3 4" key="1">
    <citation type="submission" date="2019-02" db="EMBL/GenBank/DDBJ databases">
        <title>Genome sequencing of the rare red list fungi Phellinidium pouzarii.</title>
        <authorList>
            <person name="Buettner E."/>
            <person name="Kellner H."/>
        </authorList>
    </citation>
    <scope>NUCLEOTIDE SEQUENCE [LARGE SCALE GENOMIC DNA]</scope>
    <source>
        <strain evidence="3 4">DSM 108285</strain>
    </source>
</reference>
<dbReference type="Pfam" id="PF09994">
    <property type="entry name" value="T6SS_Tle1-like_cat"/>
    <property type="match status" value="1"/>
</dbReference>
<dbReference type="OrthoDB" id="3162439at2759"/>
<accession>A0A4S4LGS8</accession>
<dbReference type="InterPro" id="IPR029058">
    <property type="entry name" value="AB_hydrolase_fold"/>
</dbReference>
<dbReference type="AlphaFoldDB" id="A0A4S4LGS8"/>
<organism evidence="3 4">
    <name type="scientific">Phellinidium pouzarii</name>
    <dbReference type="NCBI Taxonomy" id="167371"/>
    <lineage>
        <taxon>Eukaryota</taxon>
        <taxon>Fungi</taxon>
        <taxon>Dikarya</taxon>
        <taxon>Basidiomycota</taxon>
        <taxon>Agaricomycotina</taxon>
        <taxon>Agaricomycetes</taxon>
        <taxon>Hymenochaetales</taxon>
        <taxon>Hymenochaetaceae</taxon>
        <taxon>Phellinidium</taxon>
    </lineage>
</organism>
<dbReference type="PANTHER" id="PTHR33840">
    <property type="match status" value="1"/>
</dbReference>
<evidence type="ECO:0000256" key="1">
    <source>
        <dbReference type="SAM" id="MobiDB-lite"/>
    </source>
</evidence>
<dbReference type="SUPFAM" id="SSF53474">
    <property type="entry name" value="alpha/beta-Hydrolases"/>
    <property type="match status" value="1"/>
</dbReference>
<evidence type="ECO:0000313" key="3">
    <source>
        <dbReference type="EMBL" id="THH11156.1"/>
    </source>
</evidence>
<name>A0A4S4LGS8_9AGAM</name>
<keyword evidence="4" id="KW-1185">Reference proteome</keyword>
<evidence type="ECO:0000313" key="4">
    <source>
        <dbReference type="Proteomes" id="UP000308199"/>
    </source>
</evidence>
<dbReference type="InterPro" id="IPR018712">
    <property type="entry name" value="Tle1-like_cat"/>
</dbReference>
<proteinExistence type="predicted"/>
<dbReference type="PANTHER" id="PTHR33840:SF2">
    <property type="entry name" value="TLE1 PHOSPHOLIPASE DOMAIN-CONTAINING PROTEIN"/>
    <property type="match status" value="1"/>
</dbReference>
<dbReference type="Proteomes" id="UP000308199">
    <property type="component" value="Unassembled WGS sequence"/>
</dbReference>
<evidence type="ECO:0000259" key="2">
    <source>
        <dbReference type="Pfam" id="PF09994"/>
    </source>
</evidence>
<protein>
    <recommendedName>
        <fullName evidence="2">T6SS Phospholipase effector Tle1-like catalytic domain-containing protein</fullName>
    </recommendedName>
</protein>
<comment type="caution">
    <text evidence="3">The sequence shown here is derived from an EMBL/GenBank/DDBJ whole genome shotgun (WGS) entry which is preliminary data.</text>
</comment>
<gene>
    <name evidence="3" type="ORF">EW145_g852</name>
</gene>
<feature type="domain" description="T6SS Phospholipase effector Tle1-like catalytic" evidence="2">
    <location>
        <begin position="22"/>
        <end position="368"/>
    </location>
</feature>
<feature type="region of interest" description="Disordered" evidence="1">
    <location>
        <begin position="252"/>
        <end position="280"/>
    </location>
</feature>
<sequence length="506" mass="56378">MSGPTSPCSNAETSHDAAAKPRMLVLCFDGTANEYGGENTNVVKFFAMLRKDCDDEQLCYYQTGIGTYENPGMFTPLTMWIAKVADEAFAWYLSAHVMGGYKFLMKNYQPGDNISIFGFSRGAYTARALAGMLTKIGLLPKDNDEQVTFAYKMYTRTDKQGLIEAAGFKQTFCRPVQVRFIGVWETVASTGIIMSRDLPFTTNNTLVKTFRHALSLDEHRSKFVPTFWQLAKPTSSASNPGSAGSSAVVVPIPQNPEDTSTANRDSAVPTRAVTQTSDVAESRLLKSNEKENNKERARKKRTWTFFSKTKTKNAEILDEIDPEESPEDKCDVKEVWFSGCHSDVGGGADASMVTASLADIPLRWMIREVIASQCGIQFDTAAMQRFHVHVDLPAPSLFAPTTHPADGELSAEDASSDAVDASKPLHDELSLQPLWWVLEVIPLAFSWQDAKGIWHNKWELHLGRGRYVKQTGPLLFHETVRIRMEDKTLGYTPKAKYIKGTETYVW</sequence>